<comment type="cofactor">
    <cofactor evidence="2">
        <name>a divalent metal cation</name>
        <dbReference type="ChEBI" id="CHEBI:60240"/>
    </cofactor>
</comment>
<protein>
    <recommendedName>
        <fullName evidence="2">Phosphoesterase</fullName>
        <ecNumber evidence="2">3.1.4.-</ecNumber>
    </recommendedName>
</protein>
<sequence>MKIGVVSDTHVPKRAKALPSALLKGLQGVDFIIHAGDWQSLEVYERLRRIAPVDGVAGNVDGEEIVRRFGLKKILTFGPYRIGVIHGHGGKRKETAKRAYETFAEDRVDIIIFGHSHIPYLKKRRGILLFNPGSPTDKRRQKLYSFGYLELQDKIEAKHIFFADRS</sequence>
<evidence type="ECO:0000256" key="2">
    <source>
        <dbReference type="RuleBase" id="RU362039"/>
    </source>
</evidence>
<proteinExistence type="inferred from homology"/>
<dbReference type="NCBIfam" id="TIGR00040">
    <property type="entry name" value="yfcE"/>
    <property type="match status" value="1"/>
</dbReference>
<accession>A0ABU0CNM0</accession>
<evidence type="ECO:0000313" key="5">
    <source>
        <dbReference type="Proteomes" id="UP001232445"/>
    </source>
</evidence>
<reference evidence="4 5" key="1">
    <citation type="submission" date="2023-07" db="EMBL/GenBank/DDBJ databases">
        <title>Genomic Encyclopedia of Type Strains, Phase IV (KMG-IV): sequencing the most valuable type-strain genomes for metagenomic binning, comparative biology and taxonomic classification.</title>
        <authorList>
            <person name="Goeker M."/>
        </authorList>
    </citation>
    <scope>NUCLEOTIDE SEQUENCE [LARGE SCALE GENOMIC DNA]</scope>
    <source>
        <strain evidence="4 5">DSM 17740</strain>
    </source>
</reference>
<evidence type="ECO:0000256" key="1">
    <source>
        <dbReference type="ARBA" id="ARBA00008950"/>
    </source>
</evidence>
<dbReference type="InterPro" id="IPR024654">
    <property type="entry name" value="Calcineurin-like_PHP_lpxH"/>
</dbReference>
<organism evidence="4 5">
    <name type="scientific">Caldalkalibacillus uzonensis</name>
    <dbReference type="NCBI Taxonomy" id="353224"/>
    <lineage>
        <taxon>Bacteria</taxon>
        <taxon>Bacillati</taxon>
        <taxon>Bacillota</taxon>
        <taxon>Bacilli</taxon>
        <taxon>Bacillales</taxon>
        <taxon>Bacillaceae</taxon>
        <taxon>Caldalkalibacillus</taxon>
    </lineage>
</organism>
<dbReference type="InterPro" id="IPR029052">
    <property type="entry name" value="Metallo-depent_PP-like"/>
</dbReference>
<evidence type="ECO:0000313" key="4">
    <source>
        <dbReference type="EMBL" id="MDQ0337486.1"/>
    </source>
</evidence>
<dbReference type="RefSeq" id="WP_307334653.1">
    <property type="nucleotide sequence ID" value="NZ_JAUSUQ010000001.1"/>
</dbReference>
<keyword evidence="2" id="KW-0479">Metal-binding</keyword>
<dbReference type="Pfam" id="PF12850">
    <property type="entry name" value="Metallophos_2"/>
    <property type="match status" value="1"/>
</dbReference>
<keyword evidence="5" id="KW-1185">Reference proteome</keyword>
<dbReference type="SUPFAM" id="SSF56300">
    <property type="entry name" value="Metallo-dependent phosphatases"/>
    <property type="match status" value="1"/>
</dbReference>
<comment type="similarity">
    <text evidence="1 2">Belongs to the metallophosphoesterase superfamily. YfcE family.</text>
</comment>
<evidence type="ECO:0000259" key="3">
    <source>
        <dbReference type="Pfam" id="PF12850"/>
    </source>
</evidence>
<dbReference type="Proteomes" id="UP001232445">
    <property type="component" value="Unassembled WGS sequence"/>
</dbReference>
<dbReference type="EC" id="3.1.4.-" evidence="2"/>
<feature type="domain" description="Calcineurin-like phosphoesterase" evidence="3">
    <location>
        <begin position="1"/>
        <end position="153"/>
    </location>
</feature>
<dbReference type="PANTHER" id="PTHR11124">
    <property type="entry name" value="VACUOLAR SORTING PROTEIN VPS29"/>
    <property type="match status" value="1"/>
</dbReference>
<dbReference type="InterPro" id="IPR000979">
    <property type="entry name" value="Phosphodiesterase_MJ0936/Vps29"/>
</dbReference>
<dbReference type="EMBL" id="JAUSUQ010000001">
    <property type="protein sequence ID" value="MDQ0337486.1"/>
    <property type="molecule type" value="Genomic_DNA"/>
</dbReference>
<name>A0ABU0CNM0_9BACI</name>
<comment type="caution">
    <text evidence="4">The sequence shown here is derived from an EMBL/GenBank/DDBJ whole genome shotgun (WGS) entry which is preliminary data.</text>
</comment>
<gene>
    <name evidence="4" type="ORF">J2S00_000256</name>
</gene>
<dbReference type="Gene3D" id="3.60.21.10">
    <property type="match status" value="1"/>
</dbReference>